<dbReference type="GO" id="GO:0044780">
    <property type="term" value="P:bacterial-type flagellum assembly"/>
    <property type="evidence" value="ECO:0007669"/>
    <property type="project" value="InterPro"/>
</dbReference>
<accession>A0AAP4TVN7</accession>
<evidence type="ECO:0000256" key="3">
    <source>
        <dbReference type="ARBA" id="ARBA00022795"/>
    </source>
</evidence>
<comment type="caution">
    <text evidence="5">The sequence shown here is derived from an EMBL/GenBank/DDBJ whole genome shotgun (WGS) entry which is preliminary data.</text>
</comment>
<comment type="function">
    <text evidence="1">Required for the efficient initiation of filament assembly.</text>
</comment>
<evidence type="ECO:0000256" key="1">
    <source>
        <dbReference type="ARBA" id="ARBA00002397"/>
    </source>
</evidence>
<dbReference type="Gene3D" id="1.20.58.300">
    <property type="entry name" value="FlgN-like"/>
    <property type="match status" value="1"/>
</dbReference>
<name>A0AAP4TVN7_9GAMM</name>
<dbReference type="InterPro" id="IPR036679">
    <property type="entry name" value="FlgN-like_sf"/>
</dbReference>
<feature type="region of interest" description="Disordered" evidence="4">
    <location>
        <begin position="135"/>
        <end position="157"/>
    </location>
</feature>
<dbReference type="AlphaFoldDB" id="A0AAP4TVN7"/>
<dbReference type="RefSeq" id="WP_303592432.1">
    <property type="nucleotide sequence ID" value="NZ_JAUORK010000001.1"/>
</dbReference>
<evidence type="ECO:0000256" key="2">
    <source>
        <dbReference type="ARBA" id="ARBA00007703"/>
    </source>
</evidence>
<protein>
    <submittedName>
        <fullName evidence="5">Flagellar protein FlgN</fullName>
    </submittedName>
</protein>
<dbReference type="InterPro" id="IPR007809">
    <property type="entry name" value="FlgN-like"/>
</dbReference>
<dbReference type="Pfam" id="PF05130">
    <property type="entry name" value="FlgN"/>
    <property type="match status" value="1"/>
</dbReference>
<dbReference type="Proteomes" id="UP001170481">
    <property type="component" value="Unassembled WGS sequence"/>
</dbReference>
<keyword evidence="5" id="KW-0966">Cell projection</keyword>
<sequence>MTLDDASTALLGEIFSGLEQELNDFIALLEEEQRLLGQRLPSAADLEASREAKLANAARLEALESRRRGWLSSAGLTNDPLELHTVLASQPLLATQWWHLVTLTRRAQARNRLNGELIGQRMALHSKILDSLHQRAPGHYGANGRPAAGASRLNVSA</sequence>
<proteinExistence type="inferred from homology"/>
<gene>
    <name evidence="5" type="ORF">Q4535_00520</name>
</gene>
<reference evidence="5" key="1">
    <citation type="submission" date="2023-07" db="EMBL/GenBank/DDBJ databases">
        <title>Genome content predicts the carbon catabolic preferences of heterotrophic bacteria.</title>
        <authorList>
            <person name="Gralka M."/>
        </authorList>
    </citation>
    <scope>NUCLEOTIDE SEQUENCE</scope>
    <source>
        <strain evidence="5">C2R13</strain>
    </source>
</reference>
<keyword evidence="5" id="KW-0282">Flagellum</keyword>
<keyword evidence="3" id="KW-1005">Bacterial flagellum biogenesis</keyword>
<evidence type="ECO:0000313" key="6">
    <source>
        <dbReference type="Proteomes" id="UP001170481"/>
    </source>
</evidence>
<keyword evidence="5" id="KW-0969">Cilium</keyword>
<dbReference type="EMBL" id="JAUORK010000001">
    <property type="protein sequence ID" value="MDO6670589.1"/>
    <property type="molecule type" value="Genomic_DNA"/>
</dbReference>
<organism evidence="5 6">
    <name type="scientific">Cobetia amphilecti</name>
    <dbReference type="NCBI Taxonomy" id="1055104"/>
    <lineage>
        <taxon>Bacteria</taxon>
        <taxon>Pseudomonadati</taxon>
        <taxon>Pseudomonadota</taxon>
        <taxon>Gammaproteobacteria</taxon>
        <taxon>Oceanospirillales</taxon>
        <taxon>Halomonadaceae</taxon>
        <taxon>Cobetia</taxon>
    </lineage>
</organism>
<evidence type="ECO:0000256" key="4">
    <source>
        <dbReference type="SAM" id="MobiDB-lite"/>
    </source>
</evidence>
<evidence type="ECO:0000313" key="5">
    <source>
        <dbReference type="EMBL" id="MDO6670589.1"/>
    </source>
</evidence>
<dbReference type="SUPFAM" id="SSF140566">
    <property type="entry name" value="FlgN-like"/>
    <property type="match status" value="1"/>
</dbReference>
<comment type="similarity">
    <text evidence="2">Belongs to the FlgN family.</text>
</comment>